<dbReference type="EMBL" id="MT630635">
    <property type="protein sequence ID" value="QNO41405.1"/>
    <property type="molecule type" value="Genomic_DNA"/>
</dbReference>
<evidence type="ECO:0000313" key="1">
    <source>
        <dbReference type="EMBL" id="QNO41405.1"/>
    </source>
</evidence>
<dbReference type="AlphaFoldDB" id="A0A7G9Y071"/>
<proteinExistence type="predicted"/>
<organism evidence="1">
    <name type="scientific">Candidatus Methanogaster sp. ANME-2c ERB4</name>
    <dbReference type="NCBI Taxonomy" id="2759911"/>
    <lineage>
        <taxon>Archaea</taxon>
        <taxon>Methanobacteriati</taxon>
        <taxon>Methanobacteriota</taxon>
        <taxon>Stenosarchaea group</taxon>
        <taxon>Methanomicrobia</taxon>
        <taxon>Methanosarcinales</taxon>
        <taxon>ANME-2 cluster</taxon>
        <taxon>Candidatus Methanogasteraceae</taxon>
        <taxon>Candidatus Methanogaster</taxon>
    </lineage>
</organism>
<sequence length="86" mass="9634">MFEGFHLSPHSLELAPMGSLWVVRALLVPPHAIYGIPPPGRAWICTFVWQDKDHLQKISWRRAAPASTCLSGLRCLPAFAAWRSLV</sequence>
<reference evidence="1" key="1">
    <citation type="submission" date="2020-06" db="EMBL/GenBank/DDBJ databases">
        <title>Unique genomic features of the anaerobic methanotrophic archaea.</title>
        <authorList>
            <person name="Chadwick G.L."/>
            <person name="Skennerton C.T."/>
            <person name="Laso-Perez R."/>
            <person name="Leu A.O."/>
            <person name="Speth D.R."/>
            <person name="Yu H."/>
            <person name="Morgan-Lang C."/>
            <person name="Hatzenpichler R."/>
            <person name="Goudeau D."/>
            <person name="Malmstrom R."/>
            <person name="Brazelton W.J."/>
            <person name="Woyke T."/>
            <person name="Hallam S.J."/>
            <person name="Tyson G.W."/>
            <person name="Wegener G."/>
            <person name="Boetius A."/>
            <person name="Orphan V."/>
        </authorList>
    </citation>
    <scope>NUCLEOTIDE SEQUENCE</scope>
</reference>
<gene>
    <name evidence="1" type="ORF">EGIHLHMO_00002</name>
</gene>
<accession>A0A7G9Y071</accession>
<protein>
    <submittedName>
        <fullName evidence="1">Uncharacterized protein</fullName>
    </submittedName>
</protein>
<name>A0A7G9Y071_9EURY</name>